<organism evidence="2">
    <name type="scientific">Brachypodium distachyon</name>
    <name type="common">Purple false brome</name>
    <name type="synonym">Trachynia distachya</name>
    <dbReference type="NCBI Taxonomy" id="15368"/>
    <lineage>
        <taxon>Eukaryota</taxon>
        <taxon>Viridiplantae</taxon>
        <taxon>Streptophyta</taxon>
        <taxon>Embryophyta</taxon>
        <taxon>Tracheophyta</taxon>
        <taxon>Spermatophyta</taxon>
        <taxon>Magnoliopsida</taxon>
        <taxon>Liliopsida</taxon>
        <taxon>Poales</taxon>
        <taxon>Poaceae</taxon>
        <taxon>BOP clade</taxon>
        <taxon>Pooideae</taxon>
        <taxon>Stipodae</taxon>
        <taxon>Brachypodieae</taxon>
        <taxon>Brachypodium</taxon>
    </lineage>
</organism>
<accession>A0A2K2CQG6</accession>
<dbReference type="EMBL" id="CM000883">
    <property type="protein sequence ID" value="PNT64271.1"/>
    <property type="molecule type" value="Genomic_DNA"/>
</dbReference>
<evidence type="ECO:0000313" key="3">
    <source>
        <dbReference type="EnsemblPlants" id="PNT64271"/>
    </source>
</evidence>
<dbReference type="EnsemblPlants" id="PNT64271">
    <property type="protein sequence ID" value="PNT64271"/>
    <property type="gene ID" value="BRADI_4g26761v3"/>
</dbReference>
<feature type="region of interest" description="Disordered" evidence="1">
    <location>
        <begin position="59"/>
        <end position="196"/>
    </location>
</feature>
<reference evidence="2 3" key="1">
    <citation type="journal article" date="2010" name="Nature">
        <title>Genome sequencing and analysis of the model grass Brachypodium distachyon.</title>
        <authorList>
            <consortium name="International Brachypodium Initiative"/>
        </authorList>
    </citation>
    <scope>NUCLEOTIDE SEQUENCE [LARGE SCALE GENOMIC DNA]</scope>
    <source>
        <strain evidence="2 3">Bd21</strain>
    </source>
</reference>
<evidence type="ECO:0000313" key="4">
    <source>
        <dbReference type="Proteomes" id="UP000008810"/>
    </source>
</evidence>
<dbReference type="Proteomes" id="UP000008810">
    <property type="component" value="Chromosome 4"/>
</dbReference>
<evidence type="ECO:0000313" key="2">
    <source>
        <dbReference type="EMBL" id="PNT64271.1"/>
    </source>
</evidence>
<dbReference type="Gramene" id="PNT64271">
    <property type="protein sequence ID" value="PNT64271"/>
    <property type="gene ID" value="BRADI_4g26761v3"/>
</dbReference>
<feature type="compositionally biased region" description="Gly residues" evidence="1">
    <location>
        <begin position="171"/>
        <end position="188"/>
    </location>
</feature>
<name>A0A2K2CQG6_BRADI</name>
<feature type="compositionally biased region" description="Basic and acidic residues" evidence="1">
    <location>
        <begin position="83"/>
        <end position="96"/>
    </location>
</feature>
<dbReference type="AlphaFoldDB" id="A0A2K2CQG6"/>
<feature type="compositionally biased region" description="Gly residues" evidence="1">
    <location>
        <begin position="111"/>
        <end position="124"/>
    </location>
</feature>
<gene>
    <name evidence="2" type="ORF">BRADI_4g26761v3</name>
</gene>
<keyword evidence="4" id="KW-1185">Reference proteome</keyword>
<feature type="compositionally biased region" description="Basic and acidic residues" evidence="1">
    <location>
        <begin position="160"/>
        <end position="170"/>
    </location>
</feature>
<reference evidence="2" key="2">
    <citation type="submission" date="2017-06" db="EMBL/GenBank/DDBJ databases">
        <title>WGS assembly of Brachypodium distachyon.</title>
        <authorList>
            <consortium name="The International Brachypodium Initiative"/>
            <person name="Lucas S."/>
            <person name="Harmon-Smith M."/>
            <person name="Lail K."/>
            <person name="Tice H."/>
            <person name="Grimwood J."/>
            <person name="Bruce D."/>
            <person name="Barry K."/>
            <person name="Shu S."/>
            <person name="Lindquist E."/>
            <person name="Wang M."/>
            <person name="Pitluck S."/>
            <person name="Vogel J.P."/>
            <person name="Garvin D.F."/>
            <person name="Mockler T.C."/>
            <person name="Schmutz J."/>
            <person name="Rokhsar D."/>
            <person name="Bevan M.W."/>
        </authorList>
    </citation>
    <scope>NUCLEOTIDE SEQUENCE</scope>
    <source>
        <strain evidence="2">Bd21</strain>
    </source>
</reference>
<protein>
    <submittedName>
        <fullName evidence="2 3">Uncharacterized protein</fullName>
    </submittedName>
</protein>
<sequence length="196" mass="20091">MWGAKEGIPWGMLKPRSDMHSDARCSSGGAGAAVDEAEQAEGGGILFRHVIEEQILGHPEGAMDTNNGGAEGERGEDDSPDGGQKHDERRGRDEPAQRLAIGERPAEGGEGRGGGRVAEEGGFGRVVEAEEEGPRRGWVWGGGDGGWDRAGRRSCGGGDGGREGGGEDRGGGGGHGGGIWISGPGGGIWDLNWGRG</sequence>
<feature type="region of interest" description="Disordered" evidence="1">
    <location>
        <begin position="1"/>
        <end position="34"/>
    </location>
</feature>
<dbReference type="InParanoid" id="A0A2K2CQG6"/>
<proteinExistence type="predicted"/>
<evidence type="ECO:0000256" key="1">
    <source>
        <dbReference type="SAM" id="MobiDB-lite"/>
    </source>
</evidence>
<reference evidence="3" key="3">
    <citation type="submission" date="2018-08" db="UniProtKB">
        <authorList>
            <consortium name="EnsemblPlants"/>
        </authorList>
    </citation>
    <scope>IDENTIFICATION</scope>
    <source>
        <strain evidence="3">cv. Bd21</strain>
    </source>
</reference>